<dbReference type="InParanoid" id="A0A061E3M4"/>
<dbReference type="Gramene" id="EOX99197">
    <property type="protein sequence ID" value="EOX99197"/>
    <property type="gene ID" value="TCM_007792"/>
</dbReference>
<evidence type="ECO:0000256" key="1">
    <source>
        <dbReference type="SAM" id="MobiDB-lite"/>
    </source>
</evidence>
<dbReference type="HOGENOM" id="CLU_995402_0_0_1"/>
<dbReference type="InterPro" id="IPR040256">
    <property type="entry name" value="At4g02000-like"/>
</dbReference>
<dbReference type="Proteomes" id="UP000026915">
    <property type="component" value="Chromosome 2"/>
</dbReference>
<accession>A0A061E3M4</accession>
<organism evidence="2 3">
    <name type="scientific">Theobroma cacao</name>
    <name type="common">Cacao</name>
    <name type="synonym">Cocoa</name>
    <dbReference type="NCBI Taxonomy" id="3641"/>
    <lineage>
        <taxon>Eukaryota</taxon>
        <taxon>Viridiplantae</taxon>
        <taxon>Streptophyta</taxon>
        <taxon>Embryophyta</taxon>
        <taxon>Tracheophyta</taxon>
        <taxon>Spermatophyta</taxon>
        <taxon>Magnoliopsida</taxon>
        <taxon>eudicotyledons</taxon>
        <taxon>Gunneridae</taxon>
        <taxon>Pentapetalae</taxon>
        <taxon>rosids</taxon>
        <taxon>malvids</taxon>
        <taxon>Malvales</taxon>
        <taxon>Malvaceae</taxon>
        <taxon>Byttnerioideae</taxon>
        <taxon>Theobroma</taxon>
    </lineage>
</organism>
<gene>
    <name evidence="2" type="ORF">TCM_007792</name>
</gene>
<sequence>MLLYEKPYLHPSMKADLAGDSPSLASIHDSLSNEKARFKRVRLSMGETSEQSGQNAEAGQNPHIELEENVKSSYRNMLVSGGHVLGMENNYVEEDEEFICEFDSDDEAMDLASKGCFIYLTNEEKKRHYLTIKLWSPRFRLKEGTVYLVAAWIRLLGMPLEFYDRVVLARIRNAVGRTLKIDRTTSEPSRASSSAKSKGKVLGAVRVVYLEPLIRQKDGAVTGKTIKKTNLAMEIHNVGSDDRNVRIHQPFQQDDLVNSTVINNQDCQMDQMGVGVNGVA</sequence>
<feature type="compositionally biased region" description="Polar residues" evidence="1">
    <location>
        <begin position="46"/>
        <end position="58"/>
    </location>
</feature>
<dbReference type="PANTHER" id="PTHR31286">
    <property type="entry name" value="GLYCINE-RICH CELL WALL STRUCTURAL PROTEIN 1.8-LIKE"/>
    <property type="match status" value="1"/>
</dbReference>
<dbReference type="PANTHER" id="PTHR31286:SF99">
    <property type="entry name" value="DUF4283 DOMAIN-CONTAINING PROTEIN"/>
    <property type="match status" value="1"/>
</dbReference>
<evidence type="ECO:0000313" key="2">
    <source>
        <dbReference type="EMBL" id="EOX99197.1"/>
    </source>
</evidence>
<dbReference type="AlphaFoldDB" id="A0A061E3M4"/>
<reference evidence="2 3" key="1">
    <citation type="journal article" date="2013" name="Genome Biol.">
        <title>The genome sequence of the most widely cultivated cacao type and its use to identify candidate genes regulating pod color.</title>
        <authorList>
            <person name="Motamayor J.C."/>
            <person name="Mockaitis K."/>
            <person name="Schmutz J."/>
            <person name="Haiminen N."/>
            <person name="Iii D.L."/>
            <person name="Cornejo O."/>
            <person name="Findley S.D."/>
            <person name="Zheng P."/>
            <person name="Utro F."/>
            <person name="Royaert S."/>
            <person name="Saski C."/>
            <person name="Jenkins J."/>
            <person name="Podicheti R."/>
            <person name="Zhao M."/>
            <person name="Scheffler B.E."/>
            <person name="Stack J.C."/>
            <person name="Feltus F.A."/>
            <person name="Mustiga G.M."/>
            <person name="Amores F."/>
            <person name="Phillips W."/>
            <person name="Marelli J.P."/>
            <person name="May G.D."/>
            <person name="Shapiro H."/>
            <person name="Ma J."/>
            <person name="Bustamante C.D."/>
            <person name="Schnell R.J."/>
            <person name="Main D."/>
            <person name="Gilbert D."/>
            <person name="Parida L."/>
            <person name="Kuhn D.N."/>
        </authorList>
    </citation>
    <scope>NUCLEOTIDE SEQUENCE [LARGE SCALE GENOMIC DNA]</scope>
    <source>
        <strain evidence="3">cv. Matina 1-6</strain>
    </source>
</reference>
<protein>
    <submittedName>
        <fullName evidence="2">Uncharacterized protein</fullName>
    </submittedName>
</protein>
<proteinExistence type="predicted"/>
<feature type="region of interest" description="Disordered" evidence="1">
    <location>
        <begin position="44"/>
        <end position="63"/>
    </location>
</feature>
<keyword evidence="3" id="KW-1185">Reference proteome</keyword>
<evidence type="ECO:0000313" key="3">
    <source>
        <dbReference type="Proteomes" id="UP000026915"/>
    </source>
</evidence>
<name>A0A061E3M4_THECC</name>
<dbReference type="EMBL" id="CM001880">
    <property type="protein sequence ID" value="EOX99197.1"/>
    <property type="molecule type" value="Genomic_DNA"/>
</dbReference>